<dbReference type="InterPro" id="IPR009945">
    <property type="entry name" value="ATPase_inh_sub_z"/>
</dbReference>
<dbReference type="OrthoDB" id="9810387at2"/>
<reference evidence="1 2" key="1">
    <citation type="submission" date="2019-02" db="EMBL/GenBank/DDBJ databases">
        <title>Polymorphobacter sp. isolated from the lake at the Tibet of China.</title>
        <authorList>
            <person name="Li A."/>
        </authorList>
    </citation>
    <scope>NUCLEOTIDE SEQUENCE [LARGE SCALE GENOMIC DNA]</scope>
    <source>
        <strain evidence="1 2">DJ1R-1</strain>
    </source>
</reference>
<dbReference type="Pfam" id="PF07345">
    <property type="entry name" value="ATPaseInh_sub_z"/>
    <property type="match status" value="1"/>
</dbReference>
<dbReference type="PIRSF" id="PIRSF031780">
    <property type="entry name" value="UCP031780"/>
    <property type="match status" value="1"/>
</dbReference>
<protein>
    <submittedName>
        <fullName evidence="1">DUF1476 domain-containing protein</fullName>
    </submittedName>
</protein>
<evidence type="ECO:0000313" key="1">
    <source>
        <dbReference type="EMBL" id="TFU03422.1"/>
    </source>
</evidence>
<dbReference type="AlphaFoldDB" id="A0A4Y9EN01"/>
<gene>
    <name evidence="1" type="ORF">EUV02_09625</name>
</gene>
<comment type="caution">
    <text evidence="1">The sequence shown here is derived from an EMBL/GenBank/DDBJ whole genome shotgun (WGS) entry which is preliminary data.</text>
</comment>
<evidence type="ECO:0000313" key="2">
    <source>
        <dbReference type="Proteomes" id="UP000297737"/>
    </source>
</evidence>
<dbReference type="Proteomes" id="UP000297737">
    <property type="component" value="Unassembled WGS sequence"/>
</dbReference>
<dbReference type="Gene3D" id="1.10.790.20">
    <property type="entry name" value="Domain of unknown function DUF1476"/>
    <property type="match status" value="1"/>
</dbReference>
<keyword evidence="2" id="KW-1185">Reference proteome</keyword>
<sequence length="105" mass="11839">MTTFDKRESAFEDKFAHDADMQFKVNARRNKLLGMWAAERLKLTPEEADAYAKSVIAADFEEVGDEDVFRKVFGDITAAGVPVTEHEVRAQMDALLDTAKRQIMA</sequence>
<organism evidence="1 2">
    <name type="scientific">Glacieibacterium arshaanense</name>
    <dbReference type="NCBI Taxonomy" id="2511025"/>
    <lineage>
        <taxon>Bacteria</taxon>
        <taxon>Pseudomonadati</taxon>
        <taxon>Pseudomonadota</taxon>
        <taxon>Alphaproteobacteria</taxon>
        <taxon>Sphingomonadales</taxon>
        <taxon>Sphingosinicellaceae</taxon>
        <taxon>Glacieibacterium</taxon>
    </lineage>
</organism>
<dbReference type="EMBL" id="SIHO01000002">
    <property type="protein sequence ID" value="TFU03422.1"/>
    <property type="molecule type" value="Genomic_DNA"/>
</dbReference>
<accession>A0A4Y9EN01</accession>
<dbReference type="RefSeq" id="WP_135246014.1">
    <property type="nucleotide sequence ID" value="NZ_SIHO01000002.1"/>
</dbReference>
<proteinExistence type="predicted"/>
<name>A0A4Y9EN01_9SPHN</name>
<dbReference type="InterPro" id="IPR038293">
    <property type="entry name" value="ATPase_inh_sub_z_sf"/>
</dbReference>